<dbReference type="AlphaFoldDB" id="A0A843B6G1"/>
<dbReference type="EMBL" id="JABBCQ020000031">
    <property type="protein sequence ID" value="MBI1626956.1"/>
    <property type="molecule type" value="Genomic_DNA"/>
</dbReference>
<name>A0A843B6G1_9BURK</name>
<organism evidence="1 2">
    <name type="scientific">Comamonas suwonensis</name>
    <dbReference type="NCBI Taxonomy" id="2606214"/>
    <lineage>
        <taxon>Bacteria</taxon>
        <taxon>Pseudomonadati</taxon>
        <taxon>Pseudomonadota</taxon>
        <taxon>Betaproteobacteria</taxon>
        <taxon>Burkholderiales</taxon>
        <taxon>Comamonadaceae</taxon>
        <taxon>Comamonas</taxon>
    </lineage>
</organism>
<dbReference type="Proteomes" id="UP000530032">
    <property type="component" value="Unassembled WGS sequence"/>
</dbReference>
<evidence type="ECO:0000313" key="1">
    <source>
        <dbReference type="EMBL" id="MBI1626956.1"/>
    </source>
</evidence>
<dbReference type="RefSeq" id="WP_198462304.1">
    <property type="nucleotide sequence ID" value="NZ_JABBCQ020000031.1"/>
</dbReference>
<comment type="caution">
    <text evidence="1">The sequence shown here is derived from an EMBL/GenBank/DDBJ whole genome shotgun (WGS) entry which is preliminary data.</text>
</comment>
<proteinExistence type="predicted"/>
<evidence type="ECO:0000313" key="2">
    <source>
        <dbReference type="Proteomes" id="UP000530032"/>
    </source>
</evidence>
<reference evidence="1" key="1">
    <citation type="submission" date="2020-12" db="EMBL/GenBank/DDBJ databases">
        <title>Comamonas sp. nov., isolated from stream water.</title>
        <authorList>
            <person name="Park K.-H."/>
        </authorList>
    </citation>
    <scope>NUCLEOTIDE SEQUENCE</scope>
    <source>
        <strain evidence="1">EJ-4</strain>
    </source>
</reference>
<protein>
    <submittedName>
        <fullName evidence="1">Uncharacterized protein</fullName>
    </submittedName>
</protein>
<sequence length="135" mass="13937">MPSLTQDRNTPRRGTSFMVTDTVAAAIMAGAMYTLDATGAAKPAVAADKKPVRAVCTERIDAGSTDLVKGERAVFCFENSTGVAEIKRPDIGSNAYVADDHTVAKSGSSIAGEVIDIDDFGVWVAIGTAAVPTTA</sequence>
<accession>A0A843B6G1</accession>
<keyword evidence="2" id="KW-1185">Reference proteome</keyword>
<gene>
    <name evidence="1" type="ORF">HF327_021015</name>
</gene>